<comment type="caution">
    <text evidence="1">The sequence shown here is derived from an EMBL/GenBank/DDBJ whole genome shotgun (WGS) entry which is preliminary data.</text>
</comment>
<sequence length="375" mass="42269">MASPMEIKSRSMDDKQATTKRKIGYVDLQMKIKRSAVFVRLKWHAKKSTLIAHAKSKKHIKKSRIIDPTLPSASDDKSCVDDKEETKENMQKAEIMFAAFIATHNIPLSCVDDMVAVFNKVSVMKGVPGQMVLSRKKFSNIINNVLGEKQSQDLSQNLSDTKFSVLVDESTTTADATDYSALKLYEAFDSSFEERNVSLTNIVAVASDNALVMVGKYDSFVTRLRKVNPNLIVLNCICHTSALIASNIVQIFYTQLEHIFLAVPKESIENKSKNSADIYNGFTNDELHSYLLFLEISLNTFNVFNALFQSRETYIHILAERSEWMLKQMAMCFLKTDALNNITINLMLVNNIVRQAGNTPKNSRGSEHEAEMTPK</sequence>
<organism evidence="1 2">
    <name type="scientific">Microctonus aethiopoides</name>
    <dbReference type="NCBI Taxonomy" id="144406"/>
    <lineage>
        <taxon>Eukaryota</taxon>
        <taxon>Metazoa</taxon>
        <taxon>Ecdysozoa</taxon>
        <taxon>Arthropoda</taxon>
        <taxon>Hexapoda</taxon>
        <taxon>Insecta</taxon>
        <taxon>Pterygota</taxon>
        <taxon>Neoptera</taxon>
        <taxon>Endopterygota</taxon>
        <taxon>Hymenoptera</taxon>
        <taxon>Apocrita</taxon>
        <taxon>Ichneumonoidea</taxon>
        <taxon>Braconidae</taxon>
        <taxon>Euphorinae</taxon>
        <taxon>Microctonus</taxon>
    </lineage>
</organism>
<dbReference type="PANTHER" id="PTHR37162">
    <property type="entry name" value="HAT FAMILY DIMERISATION DOMAINCONTAINING PROTEIN-RELATED"/>
    <property type="match status" value="1"/>
</dbReference>
<reference evidence="1" key="2">
    <citation type="submission" date="2023-03" db="EMBL/GenBank/DDBJ databases">
        <authorList>
            <person name="Inwood S.N."/>
            <person name="Skelly J.G."/>
            <person name="Guhlin J."/>
            <person name="Harrop T.W.R."/>
            <person name="Goldson S.G."/>
            <person name="Dearden P.K."/>
        </authorList>
    </citation>
    <scope>NUCLEOTIDE SEQUENCE</scope>
    <source>
        <strain evidence="1">Irish</strain>
        <tissue evidence="1">Whole body</tissue>
    </source>
</reference>
<dbReference type="AlphaFoldDB" id="A0AA39FXU5"/>
<protein>
    <submittedName>
        <fullName evidence="1">Uncharacterized protein</fullName>
    </submittedName>
</protein>
<accession>A0AA39FXU5</accession>
<dbReference type="Proteomes" id="UP001168990">
    <property type="component" value="Unassembled WGS sequence"/>
</dbReference>
<dbReference type="EMBL" id="JAQQBS010000001">
    <property type="protein sequence ID" value="KAK0177229.1"/>
    <property type="molecule type" value="Genomic_DNA"/>
</dbReference>
<reference evidence="1" key="1">
    <citation type="journal article" date="2023" name="bioRxiv">
        <title>Scaffold-level genome assemblies of two parasitoid biocontrol wasps reveal the parthenogenesis mechanism and an associated novel virus.</title>
        <authorList>
            <person name="Inwood S."/>
            <person name="Skelly J."/>
            <person name="Guhlin J."/>
            <person name="Harrop T."/>
            <person name="Goldson S."/>
            <person name="Dearden P."/>
        </authorList>
    </citation>
    <scope>NUCLEOTIDE SEQUENCE</scope>
    <source>
        <strain evidence="1">Irish</strain>
        <tissue evidence="1">Whole body</tissue>
    </source>
</reference>
<proteinExistence type="predicted"/>
<gene>
    <name evidence="1" type="ORF">PV328_001305</name>
</gene>
<dbReference type="PANTHER" id="PTHR37162:SF1">
    <property type="entry name" value="BED-TYPE DOMAIN-CONTAINING PROTEIN"/>
    <property type="match status" value="1"/>
</dbReference>
<evidence type="ECO:0000313" key="2">
    <source>
        <dbReference type="Proteomes" id="UP001168990"/>
    </source>
</evidence>
<name>A0AA39FXU5_9HYME</name>
<evidence type="ECO:0000313" key="1">
    <source>
        <dbReference type="EMBL" id="KAK0177229.1"/>
    </source>
</evidence>
<keyword evidence="2" id="KW-1185">Reference proteome</keyword>